<evidence type="ECO:0000256" key="1">
    <source>
        <dbReference type="SAM" id="MobiDB-lite"/>
    </source>
</evidence>
<reference evidence="2 3" key="1">
    <citation type="submission" date="2016-03" db="EMBL/GenBank/DDBJ databases">
        <title>Whole genome sequencing of Grifola frondosa 9006-11.</title>
        <authorList>
            <person name="Min B."/>
            <person name="Park H."/>
            <person name="Kim J.-G."/>
            <person name="Cho H."/>
            <person name="Oh Y.-L."/>
            <person name="Kong W.-S."/>
            <person name="Choi I.-G."/>
        </authorList>
    </citation>
    <scope>NUCLEOTIDE SEQUENCE [LARGE SCALE GENOMIC DNA]</scope>
    <source>
        <strain evidence="2 3">9006-11</strain>
    </source>
</reference>
<accession>A0A1C7M4J0</accession>
<dbReference type="OMA" id="VPAMYAT"/>
<evidence type="ECO:0000313" key="2">
    <source>
        <dbReference type="EMBL" id="OBZ71840.1"/>
    </source>
</evidence>
<gene>
    <name evidence="2" type="ORF">A0H81_08216</name>
</gene>
<comment type="caution">
    <text evidence="2">The sequence shown here is derived from an EMBL/GenBank/DDBJ whole genome shotgun (WGS) entry which is preliminary data.</text>
</comment>
<feature type="region of interest" description="Disordered" evidence="1">
    <location>
        <begin position="30"/>
        <end position="57"/>
    </location>
</feature>
<organism evidence="2 3">
    <name type="scientific">Grifola frondosa</name>
    <name type="common">Maitake</name>
    <name type="synonym">Polyporus frondosus</name>
    <dbReference type="NCBI Taxonomy" id="5627"/>
    <lineage>
        <taxon>Eukaryota</taxon>
        <taxon>Fungi</taxon>
        <taxon>Dikarya</taxon>
        <taxon>Basidiomycota</taxon>
        <taxon>Agaricomycotina</taxon>
        <taxon>Agaricomycetes</taxon>
        <taxon>Polyporales</taxon>
        <taxon>Grifolaceae</taxon>
        <taxon>Grifola</taxon>
    </lineage>
</organism>
<dbReference type="OrthoDB" id="21617at2759"/>
<dbReference type="Proteomes" id="UP000092993">
    <property type="component" value="Unassembled WGS sequence"/>
</dbReference>
<protein>
    <submittedName>
        <fullName evidence="2">Uncharacterized protein</fullName>
    </submittedName>
</protein>
<sequence length="281" mass="30411">MNFTNINDPAGVKALLEQLRSSQAWQESISPEPIPTASTASTEALSPAAHAGIQPADSAHDRVLHHRPADSGIRTRTSDSAAVSQATTLSSSVASLLSQLQAPPSFTNTAFVPLVPPAQPSGIGHVSQPFSSFQPSIPEPAPVPAPLPSSARKQDLRSCSFQQALPHLAQLSEDPDFVAAISTMKKEQADLERQLWEERQAIQGKHEEKTMTESFRRELHRFDLERVIPAWDGLVTKQQTTLEALGVPAMFPTTVGVDRERQQKVMQVLGGIVGSEEPQLP</sequence>
<proteinExistence type="predicted"/>
<dbReference type="STRING" id="5627.A0A1C7M4J0"/>
<dbReference type="AlphaFoldDB" id="A0A1C7M4J0"/>
<dbReference type="EMBL" id="LUGG01000010">
    <property type="protein sequence ID" value="OBZ71840.1"/>
    <property type="molecule type" value="Genomic_DNA"/>
</dbReference>
<keyword evidence="3" id="KW-1185">Reference proteome</keyword>
<name>A0A1C7M4J0_GRIFR</name>
<evidence type="ECO:0000313" key="3">
    <source>
        <dbReference type="Proteomes" id="UP000092993"/>
    </source>
</evidence>